<reference evidence="1 2" key="1">
    <citation type="journal article" date="2022" name="bioRxiv">
        <title>Genomics of Preaxostyla Flagellates Illuminates Evolutionary Transitions and the Path Towards Mitochondrial Loss.</title>
        <authorList>
            <person name="Novak L.V.F."/>
            <person name="Treitli S.C."/>
            <person name="Pyrih J."/>
            <person name="Halakuc P."/>
            <person name="Pipaliya S.V."/>
            <person name="Vacek V."/>
            <person name="Brzon O."/>
            <person name="Soukal P."/>
            <person name="Eme L."/>
            <person name="Dacks J.B."/>
            <person name="Karnkowska A."/>
            <person name="Elias M."/>
            <person name="Hampl V."/>
        </authorList>
    </citation>
    <scope>NUCLEOTIDE SEQUENCE [LARGE SCALE GENOMIC DNA]</scope>
    <source>
        <strain evidence="1">NAU3</strain>
        <tissue evidence="1">Gut</tissue>
    </source>
</reference>
<dbReference type="EMBL" id="JARBJD010000369">
    <property type="protein sequence ID" value="KAK2943008.1"/>
    <property type="molecule type" value="Genomic_DNA"/>
</dbReference>
<sequence length="88" mass="9740">MIRFVMTIEGDEGSERDSVGSGALDDSKQWDGDGGVILYVAEESTQSSNLVRNVLFVDYSCSEGCTATFHCNLSVKDRCRSDFRYAQL</sequence>
<proteinExistence type="predicted"/>
<organism evidence="1 2">
    <name type="scientific">Blattamonas nauphoetae</name>
    <dbReference type="NCBI Taxonomy" id="2049346"/>
    <lineage>
        <taxon>Eukaryota</taxon>
        <taxon>Metamonada</taxon>
        <taxon>Preaxostyla</taxon>
        <taxon>Oxymonadida</taxon>
        <taxon>Blattamonas</taxon>
    </lineage>
</organism>
<protein>
    <submittedName>
        <fullName evidence="1">Uncharacterized protein</fullName>
    </submittedName>
</protein>
<comment type="caution">
    <text evidence="1">The sequence shown here is derived from an EMBL/GenBank/DDBJ whole genome shotgun (WGS) entry which is preliminary data.</text>
</comment>
<dbReference type="Proteomes" id="UP001281761">
    <property type="component" value="Unassembled WGS sequence"/>
</dbReference>
<evidence type="ECO:0000313" key="2">
    <source>
        <dbReference type="Proteomes" id="UP001281761"/>
    </source>
</evidence>
<name>A0ABQ9WUK9_9EUKA</name>
<evidence type="ECO:0000313" key="1">
    <source>
        <dbReference type="EMBL" id="KAK2943008.1"/>
    </source>
</evidence>
<accession>A0ABQ9WUK9</accession>
<gene>
    <name evidence="1" type="ORF">BLNAU_22069</name>
</gene>
<keyword evidence="2" id="KW-1185">Reference proteome</keyword>